<dbReference type="STRING" id="573061.Clocel_3029"/>
<evidence type="ECO:0000313" key="2">
    <source>
        <dbReference type="EMBL" id="ADL52719.1"/>
    </source>
</evidence>
<sequence length="237" mass="26114">MKVLAVDSSSECASVAIIDDNRLLGEITYNYKKQHSVIMMEMIDTILKNTSMTVKDIDGFVVSKGPGSFTGLRIGMASVKGLAQGTKKPMISISSLDALAYNLAYTEGILCPIFDALRNNVYTALYHFDGVKLIRLTDYLNLSVDELVVLLKEKNDKVTFIGDDVYKFKEKLLSVTNCNFAPRNLNATRASSLGELGQISLQAGISDDLITVAPLYIRNSQAENEYEARNGKSVYED</sequence>
<name>D9STI5_CLOC7</name>
<dbReference type="GO" id="GO:0008233">
    <property type="term" value="F:peptidase activity"/>
    <property type="evidence" value="ECO:0007669"/>
    <property type="project" value="UniProtKB-KW"/>
</dbReference>
<keyword evidence="3" id="KW-1185">Reference proteome</keyword>
<dbReference type="CDD" id="cd24032">
    <property type="entry name" value="ASKHA_NBD_TsaB"/>
    <property type="match status" value="1"/>
</dbReference>
<protein>
    <submittedName>
        <fullName evidence="2">Peptidase M22 glycoprotease</fullName>
    </submittedName>
</protein>
<organism evidence="2 3">
    <name type="scientific">Clostridium cellulovorans (strain ATCC 35296 / DSM 3052 / OCM 3 / 743B)</name>
    <dbReference type="NCBI Taxonomy" id="573061"/>
    <lineage>
        <taxon>Bacteria</taxon>
        <taxon>Bacillati</taxon>
        <taxon>Bacillota</taxon>
        <taxon>Clostridia</taxon>
        <taxon>Eubacteriales</taxon>
        <taxon>Clostridiaceae</taxon>
        <taxon>Clostridium</taxon>
    </lineage>
</organism>
<dbReference type="KEGG" id="ccb:Clocel_3029"/>
<dbReference type="EMBL" id="CP002160">
    <property type="protein sequence ID" value="ADL52719.1"/>
    <property type="molecule type" value="Genomic_DNA"/>
</dbReference>
<dbReference type="GO" id="GO:0006508">
    <property type="term" value="P:proteolysis"/>
    <property type="evidence" value="ECO:0007669"/>
    <property type="project" value="UniProtKB-KW"/>
</dbReference>
<gene>
    <name evidence="2" type="ordered locus">Clocel_3029</name>
</gene>
<dbReference type="GO" id="GO:0002949">
    <property type="term" value="P:tRNA threonylcarbamoyladenosine modification"/>
    <property type="evidence" value="ECO:0007669"/>
    <property type="project" value="InterPro"/>
</dbReference>
<dbReference type="SUPFAM" id="SSF53067">
    <property type="entry name" value="Actin-like ATPase domain"/>
    <property type="match status" value="2"/>
</dbReference>
<dbReference type="Proteomes" id="UP000002730">
    <property type="component" value="Chromosome"/>
</dbReference>
<keyword evidence="2" id="KW-0645">Protease</keyword>
<reference evidence="2 3" key="1">
    <citation type="submission" date="2010-08" db="EMBL/GenBank/DDBJ databases">
        <title>Complete sequence of Clostridium cellulovorans 743B.</title>
        <authorList>
            <consortium name="US DOE Joint Genome Institute"/>
            <person name="Lucas S."/>
            <person name="Copeland A."/>
            <person name="Lapidus A."/>
            <person name="Cheng J.-F."/>
            <person name="Bruce D."/>
            <person name="Goodwin L."/>
            <person name="Pitluck S."/>
            <person name="Chertkov O."/>
            <person name="Detter J.C."/>
            <person name="Han C."/>
            <person name="Tapia R."/>
            <person name="Land M."/>
            <person name="Hauser L."/>
            <person name="Chang Y.-J."/>
            <person name="Jeffries C."/>
            <person name="Kyrpides N."/>
            <person name="Ivanova N."/>
            <person name="Mikhailova N."/>
            <person name="Hemme C.L."/>
            <person name="Woyke T."/>
        </authorList>
    </citation>
    <scope>NUCLEOTIDE SEQUENCE [LARGE SCALE GENOMIC DNA]</scope>
    <source>
        <strain evidence="3">ATCC 35296 / DSM 3052 / OCM 3 / 743B</strain>
    </source>
</reference>
<dbReference type="InterPro" id="IPR000905">
    <property type="entry name" value="Gcp-like_dom"/>
</dbReference>
<accession>D9STI5</accession>
<keyword evidence="2" id="KW-0378">Hydrolase</keyword>
<dbReference type="Pfam" id="PF00814">
    <property type="entry name" value="TsaD"/>
    <property type="match status" value="1"/>
</dbReference>
<dbReference type="Gene3D" id="3.30.420.40">
    <property type="match status" value="2"/>
</dbReference>
<evidence type="ECO:0000259" key="1">
    <source>
        <dbReference type="Pfam" id="PF00814"/>
    </source>
</evidence>
<dbReference type="RefSeq" id="WP_010075814.1">
    <property type="nucleotide sequence ID" value="NC_014393.1"/>
</dbReference>
<proteinExistence type="predicted"/>
<dbReference type="eggNOG" id="COG1214">
    <property type="taxonomic scope" value="Bacteria"/>
</dbReference>
<feature type="domain" description="Gcp-like" evidence="1">
    <location>
        <begin position="23"/>
        <end position="224"/>
    </location>
</feature>
<dbReference type="AlphaFoldDB" id="D9STI5"/>
<dbReference type="GO" id="GO:0005829">
    <property type="term" value="C:cytosol"/>
    <property type="evidence" value="ECO:0007669"/>
    <property type="project" value="TreeGrafter"/>
</dbReference>
<dbReference type="InterPro" id="IPR022496">
    <property type="entry name" value="T6A_TsaB"/>
</dbReference>
<dbReference type="NCBIfam" id="TIGR03725">
    <property type="entry name" value="T6A_YeaZ"/>
    <property type="match status" value="1"/>
</dbReference>
<dbReference type="InterPro" id="IPR043129">
    <property type="entry name" value="ATPase_NBD"/>
</dbReference>
<dbReference type="OrthoDB" id="9784166at2"/>
<dbReference type="HOGENOM" id="CLU_064886_0_0_9"/>
<dbReference type="PANTHER" id="PTHR11735">
    <property type="entry name" value="TRNA N6-ADENOSINE THREONYLCARBAMOYLTRANSFERASE"/>
    <property type="match status" value="1"/>
</dbReference>
<dbReference type="PANTHER" id="PTHR11735:SF11">
    <property type="entry name" value="TRNA THREONYLCARBAMOYLADENOSINE BIOSYNTHESIS PROTEIN TSAB"/>
    <property type="match status" value="1"/>
</dbReference>
<evidence type="ECO:0000313" key="3">
    <source>
        <dbReference type="Proteomes" id="UP000002730"/>
    </source>
</evidence>